<dbReference type="AlphaFoldDB" id="A0A848L0P7"/>
<dbReference type="GO" id="GO:0016787">
    <property type="term" value="F:hydrolase activity"/>
    <property type="evidence" value="ECO:0007669"/>
    <property type="project" value="UniProtKB-KW"/>
</dbReference>
<feature type="region of interest" description="Disordered" evidence="4">
    <location>
        <begin position="412"/>
        <end position="439"/>
    </location>
</feature>
<dbReference type="PANTHER" id="PTHR48081">
    <property type="entry name" value="AB HYDROLASE SUPERFAMILY PROTEIN C4A8.06C"/>
    <property type="match status" value="1"/>
</dbReference>
<evidence type="ECO:0000256" key="3">
    <source>
        <dbReference type="PROSITE-ProRule" id="PRU10038"/>
    </source>
</evidence>
<evidence type="ECO:0000259" key="5">
    <source>
        <dbReference type="Pfam" id="PF07859"/>
    </source>
</evidence>
<keyword evidence="2 6" id="KW-0378">Hydrolase</keyword>
<dbReference type="PROSITE" id="PS01174">
    <property type="entry name" value="LIPASE_GDXG_SER"/>
    <property type="match status" value="1"/>
</dbReference>
<dbReference type="PANTHER" id="PTHR48081:SF8">
    <property type="entry name" value="ALPHA_BETA HYDROLASE FOLD-3 DOMAIN-CONTAINING PROTEIN-RELATED"/>
    <property type="match status" value="1"/>
</dbReference>
<keyword evidence="7" id="KW-1185">Reference proteome</keyword>
<dbReference type="EMBL" id="JABBNB010000015">
    <property type="protein sequence ID" value="NMO02645.1"/>
    <property type="molecule type" value="Genomic_DNA"/>
</dbReference>
<name>A0A848L0P7_9ACTN</name>
<feature type="compositionally biased region" description="Polar residues" evidence="4">
    <location>
        <begin position="418"/>
        <end position="439"/>
    </location>
</feature>
<protein>
    <submittedName>
        <fullName evidence="6">Alpha/beta hydrolase</fullName>
    </submittedName>
</protein>
<accession>A0A848L0P7</accession>
<dbReference type="PROSITE" id="PS01173">
    <property type="entry name" value="LIPASE_GDXG_HIS"/>
    <property type="match status" value="1"/>
</dbReference>
<evidence type="ECO:0000256" key="4">
    <source>
        <dbReference type="SAM" id="MobiDB-lite"/>
    </source>
</evidence>
<evidence type="ECO:0000313" key="6">
    <source>
        <dbReference type="EMBL" id="NMO02645.1"/>
    </source>
</evidence>
<sequence>MTQTTSKHRTSMDPRGRTLSAWLDMVHWPTIADRTPEQARSDYQVLVSTTTRRTVGGWRRSTRAIVDDGVQVPVRVYWPRRFDVRRSARDDRPIVVWLHGGGFVVGDLFTADQMCRKIANYSGAVVVSADYRRTPESPLAAAHEDARTVVRWAYDHARVLGADPRRLIVAGDSAGGNLAAALTQHFRDDATARIAGQVLVYPATDLTLSHMDDHAANGFFDVNAIDWFGTHSLAGVDRTDPAISPLLAASHANLPPAHIVVGGADPFCPDGRAYAEALEKAGNEVVCEEYPRQIHGFVDMDAMFPAGHAALASMARTISMIAPVAEAPVPAEASSPIRWSSSLIEAGTRLDEAWLRTPMVNTGRIMSTLAAEYWRRPPVSAAGALTSVARSVRLGSRPKRTETPRIETCGVETRAVETRSTAASSDSAPNSNTPAGKQD</sequence>
<proteinExistence type="inferred from homology"/>
<feature type="domain" description="Alpha/beta hydrolase fold-3" evidence="5">
    <location>
        <begin position="95"/>
        <end position="298"/>
    </location>
</feature>
<organism evidence="6 7">
    <name type="scientific">Gordonia asplenii</name>
    <dbReference type="NCBI Taxonomy" id="2725283"/>
    <lineage>
        <taxon>Bacteria</taxon>
        <taxon>Bacillati</taxon>
        <taxon>Actinomycetota</taxon>
        <taxon>Actinomycetes</taxon>
        <taxon>Mycobacteriales</taxon>
        <taxon>Gordoniaceae</taxon>
        <taxon>Gordonia</taxon>
    </lineage>
</organism>
<dbReference type="InterPro" id="IPR002168">
    <property type="entry name" value="Lipase_GDXG_HIS_AS"/>
</dbReference>
<evidence type="ECO:0000256" key="1">
    <source>
        <dbReference type="ARBA" id="ARBA00010515"/>
    </source>
</evidence>
<evidence type="ECO:0000313" key="7">
    <source>
        <dbReference type="Proteomes" id="UP000550729"/>
    </source>
</evidence>
<dbReference type="InterPro" id="IPR050300">
    <property type="entry name" value="GDXG_lipolytic_enzyme"/>
</dbReference>
<dbReference type="InterPro" id="IPR033140">
    <property type="entry name" value="Lipase_GDXG_put_SER_AS"/>
</dbReference>
<dbReference type="InterPro" id="IPR013094">
    <property type="entry name" value="AB_hydrolase_3"/>
</dbReference>
<comment type="caution">
    <text evidence="6">The sequence shown here is derived from an EMBL/GenBank/DDBJ whole genome shotgun (WGS) entry which is preliminary data.</text>
</comment>
<dbReference type="InterPro" id="IPR029058">
    <property type="entry name" value="AB_hydrolase_fold"/>
</dbReference>
<comment type="similarity">
    <text evidence="1">Belongs to the 'GDXG' lipolytic enzyme family.</text>
</comment>
<dbReference type="Gene3D" id="3.40.50.1820">
    <property type="entry name" value="alpha/beta hydrolase"/>
    <property type="match status" value="1"/>
</dbReference>
<gene>
    <name evidence="6" type="ORF">HH308_15640</name>
</gene>
<dbReference type="Pfam" id="PF07859">
    <property type="entry name" value="Abhydrolase_3"/>
    <property type="match status" value="1"/>
</dbReference>
<feature type="active site" evidence="3">
    <location>
        <position position="173"/>
    </location>
</feature>
<reference evidence="6 7" key="1">
    <citation type="submission" date="2020-04" db="EMBL/GenBank/DDBJ databases">
        <title>Gordonia sp. nov. TBRC 11910.</title>
        <authorList>
            <person name="Suriyachadkun C."/>
        </authorList>
    </citation>
    <scope>NUCLEOTIDE SEQUENCE [LARGE SCALE GENOMIC DNA]</scope>
    <source>
        <strain evidence="6 7">TBRC 11910</strain>
    </source>
</reference>
<dbReference type="Proteomes" id="UP000550729">
    <property type="component" value="Unassembled WGS sequence"/>
</dbReference>
<evidence type="ECO:0000256" key="2">
    <source>
        <dbReference type="ARBA" id="ARBA00022801"/>
    </source>
</evidence>
<dbReference type="SUPFAM" id="SSF53474">
    <property type="entry name" value="alpha/beta-Hydrolases"/>
    <property type="match status" value="1"/>
</dbReference>
<dbReference type="RefSeq" id="WP_170195149.1">
    <property type="nucleotide sequence ID" value="NZ_JABBNB010000015.1"/>
</dbReference>